<name>A0A511N7I7_DEIC1</name>
<sequence>MTGRRRPGGMSKTSQRFAKVTQPNGTELTVPQAKDVGTFIYVGDGVQYPKFPTVTLLLDGHHLTEGTIFELEEMRPGHGMGETISVQVAYVRLQVSLFPGKYGQLKRHIYCDPVIPNDEKSDAFAETFGLGDSQ</sequence>
<protein>
    <submittedName>
        <fullName evidence="1">Uncharacterized protein</fullName>
    </submittedName>
</protein>
<evidence type="ECO:0000313" key="1">
    <source>
        <dbReference type="EMBL" id="GEM48802.1"/>
    </source>
</evidence>
<gene>
    <name evidence="1" type="ORF">DC3_44370</name>
</gene>
<accession>A0A511N7I7</accession>
<organism evidence="1 2">
    <name type="scientific">Deinococcus cellulosilyticus (strain DSM 18568 / NBRC 106333 / KACC 11606 / 5516J-15)</name>
    <dbReference type="NCBI Taxonomy" id="1223518"/>
    <lineage>
        <taxon>Bacteria</taxon>
        <taxon>Thermotogati</taxon>
        <taxon>Deinococcota</taxon>
        <taxon>Deinococci</taxon>
        <taxon>Deinococcales</taxon>
        <taxon>Deinococcaceae</taxon>
        <taxon>Deinococcus</taxon>
    </lineage>
</organism>
<dbReference type="EMBL" id="BJXB01000024">
    <property type="protein sequence ID" value="GEM48802.1"/>
    <property type="molecule type" value="Genomic_DNA"/>
</dbReference>
<dbReference type="Proteomes" id="UP000321306">
    <property type="component" value="Unassembled WGS sequence"/>
</dbReference>
<evidence type="ECO:0000313" key="2">
    <source>
        <dbReference type="Proteomes" id="UP000321306"/>
    </source>
</evidence>
<comment type="caution">
    <text evidence="1">The sequence shown here is derived from an EMBL/GenBank/DDBJ whole genome shotgun (WGS) entry which is preliminary data.</text>
</comment>
<keyword evidence="2" id="KW-1185">Reference proteome</keyword>
<dbReference type="AlphaFoldDB" id="A0A511N7I7"/>
<proteinExistence type="predicted"/>
<reference evidence="1 2" key="1">
    <citation type="submission" date="2019-07" db="EMBL/GenBank/DDBJ databases">
        <title>Whole genome shotgun sequence of Deinococcus cellulosilyticus NBRC 106333.</title>
        <authorList>
            <person name="Hosoyama A."/>
            <person name="Uohara A."/>
            <person name="Ohji S."/>
            <person name="Ichikawa N."/>
        </authorList>
    </citation>
    <scope>NUCLEOTIDE SEQUENCE [LARGE SCALE GENOMIC DNA]</scope>
    <source>
        <strain evidence="1 2">NBRC 106333</strain>
    </source>
</reference>